<dbReference type="Pfam" id="PF11294">
    <property type="entry name" value="DUF3095"/>
    <property type="match status" value="1"/>
</dbReference>
<sequence length="419" mass="43650">MPDGQQPRGKGQGIGMDATGPDDGCTASTDLAFYEALPVSSSILGLGDASAYRPLPADWVVGVADIVRSTDAVSSGGYKRVNTVAAAVIAAVANGLHGREFPFVFGGDGAGFALPAAHAETGRAALASVAGWAQSAFDLSLRVAMVPVATIRNNGHDVQIARFAPSPDVSYAMFAGGGLAWAERRMKAGAFRIVPEDGATARPDLAGLSCRFSQIPARKDLILSVVLLPRPEASTEAFADLARDILELGVEEGHDGNPVPPEGPELHWPPAGLPIEAEVRKAMTGLPLWASRLSVGLRTLLSHLSFVTGTRVGAFDPARYRSELARNSDFRKFDDGLRMTLDCTAAVADRIEARLRDARAAGLARTGTHRQAAALMTCFVPSASRSDHVHFVDGAAGGYAAAAAMATADMAGSTAGHVR</sequence>
<evidence type="ECO:0000313" key="2">
    <source>
        <dbReference type="EMBL" id="EAS49347.1"/>
    </source>
</evidence>
<feature type="region of interest" description="Disordered" evidence="1">
    <location>
        <begin position="1"/>
        <end position="21"/>
    </location>
</feature>
<evidence type="ECO:0008006" key="4">
    <source>
        <dbReference type="Google" id="ProtNLM"/>
    </source>
</evidence>
<accession>Q1YG78</accession>
<reference evidence="2 3" key="1">
    <citation type="journal article" date="2008" name="Appl. Environ. Microbiol.">
        <title>Genomic insights into Mn(II) oxidation by the marine alphaproteobacterium Aurantimonas sp. strain SI85-9A1.</title>
        <authorList>
            <person name="Dick G.J."/>
            <person name="Podell S."/>
            <person name="Johnson H.A."/>
            <person name="Rivera-Espinoza Y."/>
            <person name="Bernier-Latmani R."/>
            <person name="McCarthy J.K."/>
            <person name="Torpey J.W."/>
            <person name="Clement B.G."/>
            <person name="Gaasterland T."/>
            <person name="Tebo B.M."/>
        </authorList>
    </citation>
    <scope>NUCLEOTIDE SEQUENCE [LARGE SCALE GENOMIC DNA]</scope>
    <source>
        <strain evidence="2 3">SI85-9A1</strain>
    </source>
</reference>
<dbReference type="Proteomes" id="UP000000321">
    <property type="component" value="Unassembled WGS sequence"/>
</dbReference>
<name>Q1YG78_AURMS</name>
<gene>
    <name evidence="2" type="ORF">SI859A1_02948</name>
</gene>
<keyword evidence="3" id="KW-1185">Reference proteome</keyword>
<dbReference type="AlphaFoldDB" id="Q1YG78"/>
<proteinExistence type="predicted"/>
<organism evidence="2 3">
    <name type="scientific">Aurantimonas manganoxydans (strain ATCC BAA-1229 / DSM 21871 / SI85-9A1)</name>
    <dbReference type="NCBI Taxonomy" id="287752"/>
    <lineage>
        <taxon>Bacteria</taxon>
        <taxon>Pseudomonadati</taxon>
        <taxon>Pseudomonadota</taxon>
        <taxon>Alphaproteobacteria</taxon>
        <taxon>Hyphomicrobiales</taxon>
        <taxon>Aurantimonadaceae</taxon>
        <taxon>Aurantimonas</taxon>
    </lineage>
</organism>
<dbReference type="BioCyc" id="AURANTIMONAS:SI859A1_02948-MONOMER"/>
<comment type="caution">
    <text evidence="2">The sequence shown here is derived from an EMBL/GenBank/DDBJ whole genome shotgun (WGS) entry which is preliminary data.</text>
</comment>
<evidence type="ECO:0000313" key="3">
    <source>
        <dbReference type="Proteomes" id="UP000000321"/>
    </source>
</evidence>
<dbReference type="HOGENOM" id="CLU_724956_0_0_5"/>
<dbReference type="EMBL" id="AAPJ01000005">
    <property type="protein sequence ID" value="EAS49347.1"/>
    <property type="molecule type" value="Genomic_DNA"/>
</dbReference>
<evidence type="ECO:0000256" key="1">
    <source>
        <dbReference type="SAM" id="MobiDB-lite"/>
    </source>
</evidence>
<protein>
    <recommendedName>
        <fullName evidence="4">Adenylate cyclase</fullName>
    </recommendedName>
</protein>
<dbReference type="InterPro" id="IPR021445">
    <property type="entry name" value="DUF3095"/>
</dbReference>